<dbReference type="PIRSF" id="PIRSF001439">
    <property type="entry name" value="CryM"/>
    <property type="match status" value="1"/>
</dbReference>
<dbReference type="Proteomes" id="UP000186878">
    <property type="component" value="Unassembled WGS sequence"/>
</dbReference>
<dbReference type="GO" id="GO:0019752">
    <property type="term" value="P:carboxylic acid metabolic process"/>
    <property type="evidence" value="ECO:0007669"/>
    <property type="project" value="UniProtKB-ARBA"/>
</dbReference>
<reference evidence="2 3" key="1">
    <citation type="submission" date="2016-12" db="EMBL/GenBank/DDBJ databases">
        <title>Draft genome sequences of strains Salinicola socius SMB35, Salinicola sp. MH3R3-1 and Chromohalobacter sp. SMB17 from the Verkhnekamsk potash mining region of Russia.</title>
        <authorList>
            <person name="Mavrodi D.V."/>
            <person name="Olsson B.E."/>
            <person name="Korsakova E.S."/>
            <person name="Pyankova A."/>
            <person name="Mavrodi O.V."/>
            <person name="Plotnikova E.G."/>
        </authorList>
    </citation>
    <scope>NUCLEOTIDE SEQUENCE [LARGE SCALE GENOMIC DNA]</scope>
    <source>
        <strain evidence="2 3">SMB35</strain>
    </source>
</reference>
<comment type="caution">
    <text evidence="2">The sequence shown here is derived from an EMBL/GenBank/DDBJ whole genome shotgun (WGS) entry which is preliminary data.</text>
</comment>
<keyword evidence="3" id="KW-1185">Reference proteome</keyword>
<organism evidence="2 3">
    <name type="scientific">Salinicola socius</name>
    <dbReference type="NCBI Taxonomy" id="404433"/>
    <lineage>
        <taxon>Bacteria</taxon>
        <taxon>Pseudomonadati</taxon>
        <taxon>Pseudomonadota</taxon>
        <taxon>Gammaproteobacteria</taxon>
        <taxon>Oceanospirillales</taxon>
        <taxon>Halomonadaceae</taxon>
        <taxon>Salinicola</taxon>
    </lineage>
</organism>
<dbReference type="PANTHER" id="PTHR13812">
    <property type="entry name" value="KETIMINE REDUCTASE MU-CRYSTALLIN"/>
    <property type="match status" value="1"/>
</dbReference>
<accession>A0A1Q8STC6</accession>
<evidence type="ECO:0000313" key="2">
    <source>
        <dbReference type="EMBL" id="OLO04687.1"/>
    </source>
</evidence>
<dbReference type="OrthoDB" id="9809203at2"/>
<dbReference type="InterPro" id="IPR036291">
    <property type="entry name" value="NAD(P)-bd_dom_sf"/>
</dbReference>
<dbReference type="Pfam" id="PF02423">
    <property type="entry name" value="OCD_Mu_crystall"/>
    <property type="match status" value="1"/>
</dbReference>
<protein>
    <submittedName>
        <fullName evidence="2">Ornithine cyclodeaminase</fullName>
    </submittedName>
</protein>
<dbReference type="FunFam" id="3.40.50.720:FF:000311">
    <property type="entry name" value="Ornithine cyclodeaminase"/>
    <property type="match status" value="1"/>
</dbReference>
<dbReference type="Gene3D" id="3.30.1780.10">
    <property type="entry name" value="ornithine cyclodeaminase, domain 1"/>
    <property type="match status" value="1"/>
</dbReference>
<dbReference type="AlphaFoldDB" id="A0A1Q8STC6"/>
<dbReference type="RefSeq" id="WP_075569588.1">
    <property type="nucleotide sequence ID" value="NZ_MSDO01000009.1"/>
</dbReference>
<sequence length="308" mass="33097">MTRLITYTEARDRLSWAEAVEALKQGHRAARPEIDDTFLGPADKTLLNRSCFIPGVGYGAKAVTVFDGNAARGLDTVQGAMLYFAPDDGQLKAIIESRLVTEIKTASDSVLGALLLARPSSRHLLICGAGNVAASLIDAYTSLFPELERISVWNRTHDKASTLAETCAKRGLNVTAVTDLETAARSADIITSATMARAPLILGEWIQPGTHVDLIGAYKADMREADDELLKAGRLFVDSRETTMGHIGELKIPIASGAISEQDVLGDFYDLLDGHPGRQDGSDITVFKNGGGAHLDLMIARYIAESVQ</sequence>
<proteinExistence type="inferred from homology"/>
<name>A0A1Q8STC6_9GAMM</name>
<dbReference type="PANTHER" id="PTHR13812:SF19">
    <property type="entry name" value="KETIMINE REDUCTASE MU-CRYSTALLIN"/>
    <property type="match status" value="1"/>
</dbReference>
<gene>
    <name evidence="2" type="ORF">BTW07_07755</name>
</gene>
<comment type="similarity">
    <text evidence="1">Belongs to the ornithine cyclodeaminase/mu-crystallin family.</text>
</comment>
<evidence type="ECO:0000256" key="1">
    <source>
        <dbReference type="ARBA" id="ARBA00008903"/>
    </source>
</evidence>
<dbReference type="InterPro" id="IPR003462">
    <property type="entry name" value="ODC_Mu_crystall"/>
</dbReference>
<dbReference type="SUPFAM" id="SSF51735">
    <property type="entry name" value="NAD(P)-binding Rossmann-fold domains"/>
    <property type="match status" value="1"/>
</dbReference>
<dbReference type="GO" id="GO:0005737">
    <property type="term" value="C:cytoplasm"/>
    <property type="evidence" value="ECO:0007669"/>
    <property type="project" value="TreeGrafter"/>
</dbReference>
<dbReference type="InterPro" id="IPR023401">
    <property type="entry name" value="ODC_N"/>
</dbReference>
<dbReference type="STRING" id="404433.BTW07_07755"/>
<dbReference type="Gene3D" id="3.40.50.720">
    <property type="entry name" value="NAD(P)-binding Rossmann-like Domain"/>
    <property type="match status" value="1"/>
</dbReference>
<evidence type="ECO:0000313" key="3">
    <source>
        <dbReference type="Proteomes" id="UP000186878"/>
    </source>
</evidence>
<dbReference type="GO" id="GO:0016491">
    <property type="term" value="F:oxidoreductase activity"/>
    <property type="evidence" value="ECO:0007669"/>
    <property type="project" value="UniProtKB-ARBA"/>
</dbReference>
<dbReference type="EMBL" id="MSDO01000009">
    <property type="protein sequence ID" value="OLO04687.1"/>
    <property type="molecule type" value="Genomic_DNA"/>
</dbReference>